<organism evidence="11 12">
    <name type="scientific">Salinicola corii</name>
    <dbReference type="NCBI Taxonomy" id="2606937"/>
    <lineage>
        <taxon>Bacteria</taxon>
        <taxon>Pseudomonadati</taxon>
        <taxon>Pseudomonadota</taxon>
        <taxon>Gammaproteobacteria</taxon>
        <taxon>Oceanospirillales</taxon>
        <taxon>Halomonadaceae</taxon>
        <taxon>Salinicola</taxon>
    </lineage>
</organism>
<evidence type="ECO:0000256" key="1">
    <source>
        <dbReference type="ARBA" id="ARBA00022475"/>
    </source>
</evidence>
<evidence type="ECO:0000256" key="3">
    <source>
        <dbReference type="ARBA" id="ARBA00022692"/>
    </source>
</evidence>
<dbReference type="PRINTS" id="PR00625">
    <property type="entry name" value="JDOMAIN"/>
</dbReference>
<sequence length="258" mass="28252">MSIAILIGAAIGYLFGKLPGLLIGAAIGWWISRKLRNSLVGRVVNIQHQFLESTFAVMGCVCKVDGHITQDEIRTAEMLFDRLNLSGEMRERAKSAFNRGKSPEFDLDAEVETVRRVTGGQRALLQVFLQVQLAAIAADGQMHPAEHDMLLRVARGLGFSEAEIQQIEAMLRGGAHQGAGGASSGQSLEDAYRVLGVSEDASDAELKRAYRKLMSENHPDKLAGKGLPESMREMAKERTSEISNAYDLIKKTREQRAG</sequence>
<dbReference type="RefSeq" id="WP_149436127.1">
    <property type="nucleotide sequence ID" value="NZ_VTPX01000008.1"/>
</dbReference>
<keyword evidence="1 7" id="KW-1003">Cell membrane</keyword>
<dbReference type="NCBIfam" id="NF006948">
    <property type="entry name" value="PRK09430.1"/>
    <property type="match status" value="1"/>
</dbReference>
<evidence type="ECO:0000256" key="6">
    <source>
        <dbReference type="ARBA" id="ARBA00023186"/>
    </source>
</evidence>
<keyword evidence="2 7" id="KW-0997">Cell inner membrane</keyword>
<dbReference type="SMART" id="SM00271">
    <property type="entry name" value="DnaJ"/>
    <property type="match status" value="1"/>
</dbReference>
<dbReference type="AlphaFoldDB" id="A0A640WDK1"/>
<keyword evidence="4 7" id="KW-1133">Transmembrane helix</keyword>
<dbReference type="Gene3D" id="1.10.3680.10">
    <property type="entry name" value="TerB-like"/>
    <property type="match status" value="1"/>
</dbReference>
<dbReference type="GO" id="GO:0051087">
    <property type="term" value="F:protein-folding chaperone binding"/>
    <property type="evidence" value="ECO:0007669"/>
    <property type="project" value="InterPro"/>
</dbReference>
<feature type="topological domain" description="Cytoplasmic" evidence="7">
    <location>
        <begin position="30"/>
        <end position="258"/>
    </location>
</feature>
<comment type="domain">
    <text evidence="7">The transmembrane domain is a dimerization domain.</text>
</comment>
<dbReference type="Pfam" id="PF05099">
    <property type="entry name" value="TerB"/>
    <property type="match status" value="1"/>
</dbReference>
<dbReference type="Proteomes" id="UP000466024">
    <property type="component" value="Unassembled WGS sequence"/>
</dbReference>
<dbReference type="SUPFAM" id="SSF46565">
    <property type="entry name" value="Chaperone J-domain"/>
    <property type="match status" value="1"/>
</dbReference>
<feature type="transmembrane region" description="Helical" evidence="9">
    <location>
        <begin position="6"/>
        <end position="32"/>
    </location>
</feature>
<dbReference type="InterPro" id="IPR036869">
    <property type="entry name" value="J_dom_sf"/>
</dbReference>
<feature type="compositionally biased region" description="Basic and acidic residues" evidence="8">
    <location>
        <begin position="248"/>
        <end position="258"/>
    </location>
</feature>
<dbReference type="InterPro" id="IPR050817">
    <property type="entry name" value="DjlA_DnaK_co-chaperone"/>
</dbReference>
<evidence type="ECO:0000256" key="9">
    <source>
        <dbReference type="SAM" id="Phobius"/>
    </source>
</evidence>
<gene>
    <name evidence="7 11" type="primary">djlA</name>
    <name evidence="11" type="ORF">F0A16_14580</name>
</gene>
<dbReference type="PANTHER" id="PTHR24074">
    <property type="entry name" value="CO-CHAPERONE PROTEIN DJLA"/>
    <property type="match status" value="1"/>
</dbReference>
<dbReference type="CDD" id="cd07316">
    <property type="entry name" value="terB_like_DjlA"/>
    <property type="match status" value="1"/>
</dbReference>
<feature type="topological domain" description="Periplasmic" evidence="7">
    <location>
        <begin position="1"/>
        <end position="5"/>
    </location>
</feature>
<accession>A0A640WDK1</accession>
<keyword evidence="6 7" id="KW-0143">Chaperone</keyword>
<dbReference type="InterPro" id="IPR001623">
    <property type="entry name" value="DnaJ_domain"/>
</dbReference>
<evidence type="ECO:0000256" key="4">
    <source>
        <dbReference type="ARBA" id="ARBA00022989"/>
    </source>
</evidence>
<dbReference type="InterPro" id="IPR029024">
    <property type="entry name" value="TerB-like"/>
</dbReference>
<evidence type="ECO:0000313" key="11">
    <source>
        <dbReference type="EMBL" id="KAA0017220.1"/>
    </source>
</evidence>
<evidence type="ECO:0000256" key="2">
    <source>
        <dbReference type="ARBA" id="ARBA00022519"/>
    </source>
</evidence>
<feature type="region of interest" description="Disordered" evidence="8">
    <location>
        <begin position="233"/>
        <end position="258"/>
    </location>
</feature>
<dbReference type="InterPro" id="IPR007791">
    <property type="entry name" value="DjlA_N"/>
</dbReference>
<evidence type="ECO:0000259" key="10">
    <source>
        <dbReference type="PROSITE" id="PS50076"/>
    </source>
</evidence>
<evidence type="ECO:0000313" key="12">
    <source>
        <dbReference type="Proteomes" id="UP000466024"/>
    </source>
</evidence>
<comment type="function">
    <text evidence="7">Regulatory DnaK co-chaperone. Direct interaction between DnaK and DjlA is needed for the induction of the wcaABCDE operon, involved in the synthesis of a colanic acid polysaccharide capsule, possibly through activation of the RcsB/RcsC phosphotransfer signaling pathway. The colanic acid capsule may help the bacterium survive conditions outside the host.</text>
</comment>
<name>A0A640WDK1_9GAMM</name>
<dbReference type="Gene3D" id="1.10.287.110">
    <property type="entry name" value="DnaJ domain"/>
    <property type="match status" value="1"/>
</dbReference>
<dbReference type="CDD" id="cd06257">
    <property type="entry name" value="DnaJ"/>
    <property type="match status" value="1"/>
</dbReference>
<dbReference type="SUPFAM" id="SSF158682">
    <property type="entry name" value="TerB-like"/>
    <property type="match status" value="1"/>
</dbReference>
<keyword evidence="5 7" id="KW-0472">Membrane</keyword>
<dbReference type="GO" id="GO:0005886">
    <property type="term" value="C:plasma membrane"/>
    <property type="evidence" value="ECO:0007669"/>
    <property type="project" value="UniProtKB-SubCell"/>
</dbReference>
<reference evidence="11 12" key="1">
    <citation type="submission" date="2019-08" db="EMBL/GenBank/DDBJ databases">
        <title>Bioinformatics analysis of the strain L3 and L5.</title>
        <authorList>
            <person name="Li X."/>
        </authorList>
    </citation>
    <scope>NUCLEOTIDE SEQUENCE [LARGE SCALE GENOMIC DNA]</scope>
    <source>
        <strain evidence="11 12">L3</strain>
    </source>
</reference>
<evidence type="ECO:0000256" key="7">
    <source>
        <dbReference type="HAMAP-Rule" id="MF_01153"/>
    </source>
</evidence>
<comment type="subunit">
    <text evidence="7">Homodimer.</text>
</comment>
<keyword evidence="12" id="KW-1185">Reference proteome</keyword>
<dbReference type="PROSITE" id="PS50076">
    <property type="entry name" value="DNAJ_2"/>
    <property type="match status" value="1"/>
</dbReference>
<dbReference type="Pfam" id="PF00226">
    <property type="entry name" value="DnaJ"/>
    <property type="match status" value="1"/>
</dbReference>
<comment type="caution">
    <text evidence="11">The sequence shown here is derived from an EMBL/GenBank/DDBJ whole genome shotgun (WGS) entry which is preliminary data.</text>
</comment>
<proteinExistence type="inferred from homology"/>
<dbReference type="InterPro" id="IPR023749">
    <property type="entry name" value="DjlA"/>
</dbReference>
<comment type="subcellular location">
    <subcellularLocation>
        <location evidence="7">Cell inner membrane</location>
        <topology evidence="7">Single-pass type III membrane protein</topology>
    </subcellularLocation>
</comment>
<dbReference type="HAMAP" id="MF_01153">
    <property type="entry name" value="DjlA"/>
    <property type="match status" value="1"/>
</dbReference>
<evidence type="ECO:0000256" key="5">
    <source>
        <dbReference type="ARBA" id="ARBA00023136"/>
    </source>
</evidence>
<dbReference type="EMBL" id="VTPX01000008">
    <property type="protein sequence ID" value="KAA0017220.1"/>
    <property type="molecule type" value="Genomic_DNA"/>
</dbReference>
<evidence type="ECO:0000256" key="8">
    <source>
        <dbReference type="SAM" id="MobiDB-lite"/>
    </source>
</evidence>
<protein>
    <recommendedName>
        <fullName evidence="7">Co-chaperone protein DjlA</fullName>
    </recommendedName>
</protein>
<feature type="domain" description="J" evidence="10">
    <location>
        <begin position="190"/>
        <end position="258"/>
    </location>
</feature>
<keyword evidence="3 7" id="KW-0812">Transmembrane</keyword>